<accession>A0A8H6K243</accession>
<dbReference type="EMBL" id="WIGM01000525">
    <property type="protein sequence ID" value="KAF6822881.1"/>
    <property type="molecule type" value="Genomic_DNA"/>
</dbReference>
<dbReference type="Proteomes" id="UP000639643">
    <property type="component" value="Unassembled WGS sequence"/>
</dbReference>
<keyword evidence="2" id="KW-0472">Membrane</keyword>
<dbReference type="OrthoDB" id="5332281at2759"/>
<feature type="transmembrane region" description="Helical" evidence="2">
    <location>
        <begin position="74"/>
        <end position="92"/>
    </location>
</feature>
<keyword evidence="2" id="KW-0812">Transmembrane</keyword>
<proteinExistence type="predicted"/>
<sequence length="434" mass="49321">MTMHEARPSLGETRDSGSKGGYHEDPAHRSLLDGSDSAAASESYRDKKGASLPTMLWYSLKHDGLVPTRQSLVYLWRFGPTGVITIFSVLWSRIEAQALRYMPWIAHRYGRQPAEDVNAYDLDYTYTALPPHSILVQSVRNGQYGHYLVFWTTVVSLLLKLQIVLAPGLYSLAKTYFAQPADVRVLDAFHPIEGDIPLAGTSSYYLAQALHSYDMQYPFGLTENEAYQTFRNENSTTFRGTTDFPLDVVVDGYLPETQCLKMESRPFSNITWEFRAQIRYHIYYEIHLQFEGCDQTIVATDNISMSDNVPEDQEQILNHWRGNMALLPSRPCDNLPQESNQTLYYVASFEKAPGEDPSHRTIRDVAAVLCSSTSWLSKVRVVDDGVKPVVTRIPGEPRSLMSMNLWETMSNAMPLFVGKWYEDAQQRAWGPVKQ</sequence>
<reference evidence="3" key="1">
    <citation type="journal article" date="2020" name="Phytopathology">
        <title>Genome Sequence Resources of Colletotrichum truncatum, C. plurivorum, C. musicola, and C. sojae: Four Species Pathogenic to Soybean (Glycine max).</title>
        <authorList>
            <person name="Rogerio F."/>
            <person name="Boufleur T.R."/>
            <person name="Ciampi-Guillardi M."/>
            <person name="Sukno S.A."/>
            <person name="Thon M.R."/>
            <person name="Massola Junior N.S."/>
            <person name="Baroncelli R."/>
        </authorList>
    </citation>
    <scope>NUCLEOTIDE SEQUENCE</scope>
    <source>
        <strain evidence="3">LFN0074</strain>
    </source>
</reference>
<keyword evidence="2" id="KW-1133">Transmembrane helix</keyword>
<evidence type="ECO:0000256" key="2">
    <source>
        <dbReference type="SAM" id="Phobius"/>
    </source>
</evidence>
<evidence type="ECO:0000313" key="3">
    <source>
        <dbReference type="EMBL" id="KAF6822881.1"/>
    </source>
</evidence>
<dbReference type="InterPro" id="IPR021840">
    <property type="entry name" value="DUF3433"/>
</dbReference>
<dbReference type="AlphaFoldDB" id="A0A8H6K243"/>
<protein>
    <submittedName>
        <fullName evidence="3">Uncharacterized protein</fullName>
    </submittedName>
</protein>
<evidence type="ECO:0000256" key="1">
    <source>
        <dbReference type="SAM" id="MobiDB-lite"/>
    </source>
</evidence>
<feature type="region of interest" description="Disordered" evidence="1">
    <location>
        <begin position="1"/>
        <end position="35"/>
    </location>
</feature>
<name>A0A8H6K243_9PEZI</name>
<gene>
    <name evidence="3" type="ORF">CMUS01_10924</name>
</gene>
<feature type="compositionally biased region" description="Basic and acidic residues" evidence="1">
    <location>
        <begin position="1"/>
        <end position="31"/>
    </location>
</feature>
<feature type="transmembrane region" description="Helical" evidence="2">
    <location>
        <begin position="147"/>
        <end position="170"/>
    </location>
</feature>
<comment type="caution">
    <text evidence="3">The sequence shown here is derived from an EMBL/GenBank/DDBJ whole genome shotgun (WGS) entry which is preliminary data.</text>
</comment>
<evidence type="ECO:0000313" key="4">
    <source>
        <dbReference type="Proteomes" id="UP000639643"/>
    </source>
</evidence>
<dbReference type="Pfam" id="PF11915">
    <property type="entry name" value="DUF3433"/>
    <property type="match status" value="1"/>
</dbReference>
<keyword evidence="4" id="KW-1185">Reference proteome</keyword>
<organism evidence="3 4">
    <name type="scientific">Colletotrichum musicola</name>
    <dbReference type="NCBI Taxonomy" id="2175873"/>
    <lineage>
        <taxon>Eukaryota</taxon>
        <taxon>Fungi</taxon>
        <taxon>Dikarya</taxon>
        <taxon>Ascomycota</taxon>
        <taxon>Pezizomycotina</taxon>
        <taxon>Sordariomycetes</taxon>
        <taxon>Hypocreomycetidae</taxon>
        <taxon>Glomerellales</taxon>
        <taxon>Glomerellaceae</taxon>
        <taxon>Colletotrichum</taxon>
        <taxon>Colletotrichum orchidearum species complex</taxon>
    </lineage>
</organism>